<comment type="subunit">
    <text evidence="7">Monomer.</text>
</comment>
<dbReference type="GO" id="GO:0009423">
    <property type="term" value="P:chorismate biosynthetic process"/>
    <property type="evidence" value="ECO:0007669"/>
    <property type="project" value="UniProtKB-UniRule"/>
</dbReference>
<keyword evidence="5 7" id="KW-0067">ATP-binding</keyword>
<evidence type="ECO:0000256" key="7">
    <source>
        <dbReference type="HAMAP-Rule" id="MF_00109"/>
    </source>
</evidence>
<dbReference type="InterPro" id="IPR031322">
    <property type="entry name" value="Shikimate/glucono_kinase"/>
</dbReference>
<feature type="binding site" evidence="7">
    <location>
        <begin position="12"/>
        <end position="17"/>
    </location>
    <ligand>
        <name>ATP</name>
        <dbReference type="ChEBI" id="CHEBI:30616"/>
    </ligand>
</feature>
<feature type="binding site" evidence="7">
    <location>
        <position position="133"/>
    </location>
    <ligand>
        <name>substrate</name>
    </ligand>
</feature>
<keyword evidence="9" id="KW-1185">Reference proteome</keyword>
<evidence type="ECO:0000256" key="3">
    <source>
        <dbReference type="ARBA" id="ARBA00022741"/>
    </source>
</evidence>
<dbReference type="GO" id="GO:0000287">
    <property type="term" value="F:magnesium ion binding"/>
    <property type="evidence" value="ECO:0007669"/>
    <property type="project" value="UniProtKB-UniRule"/>
</dbReference>
<comment type="cofactor">
    <cofactor evidence="7">
        <name>Mg(2+)</name>
        <dbReference type="ChEBI" id="CHEBI:18420"/>
    </cofactor>
    <text evidence="7">Binds 1 Mg(2+) ion per subunit.</text>
</comment>
<dbReference type="GO" id="GO:0005829">
    <property type="term" value="C:cytosol"/>
    <property type="evidence" value="ECO:0007669"/>
    <property type="project" value="TreeGrafter"/>
</dbReference>
<dbReference type="AlphaFoldDB" id="A0A937FKR9"/>
<evidence type="ECO:0000256" key="5">
    <source>
        <dbReference type="ARBA" id="ARBA00022840"/>
    </source>
</evidence>
<dbReference type="EMBL" id="JAESWA010000029">
    <property type="protein sequence ID" value="MBL4933966.1"/>
    <property type="molecule type" value="Genomic_DNA"/>
</dbReference>
<dbReference type="HAMAP" id="MF_00109">
    <property type="entry name" value="Shikimate_kinase"/>
    <property type="match status" value="1"/>
</dbReference>
<keyword evidence="7" id="KW-0479">Metal-binding</keyword>
<comment type="caution">
    <text evidence="8">The sequence shown here is derived from an EMBL/GenBank/DDBJ whole genome shotgun (WGS) entry which is preliminary data.</text>
</comment>
<comment type="catalytic activity">
    <reaction evidence="7">
        <text>shikimate + ATP = 3-phosphoshikimate + ADP + H(+)</text>
        <dbReference type="Rhea" id="RHEA:13121"/>
        <dbReference type="ChEBI" id="CHEBI:15378"/>
        <dbReference type="ChEBI" id="CHEBI:30616"/>
        <dbReference type="ChEBI" id="CHEBI:36208"/>
        <dbReference type="ChEBI" id="CHEBI:145989"/>
        <dbReference type="ChEBI" id="CHEBI:456216"/>
        <dbReference type="EC" id="2.7.1.71"/>
    </reaction>
</comment>
<dbReference type="Gene3D" id="3.40.50.300">
    <property type="entry name" value="P-loop containing nucleotide triphosphate hydrolases"/>
    <property type="match status" value="1"/>
</dbReference>
<dbReference type="GO" id="GO:0005524">
    <property type="term" value="F:ATP binding"/>
    <property type="evidence" value="ECO:0007669"/>
    <property type="project" value="UniProtKB-UniRule"/>
</dbReference>
<sequence length="168" mass="18988">MGKNIVLIGMPGCGKTTIGKLVSEKLQYGFVDMDQYIEEIQGQTIKDMFQEGETFFRDKETIACKELSKCSSKVISTGGGVIKRSENIDHLKENSIIIFIDRNVEDIIGDVNIYSRPLLNEGTGKLYELYEERYDLYKKYSELTIINKGSLEEVAEKIVSKIAISDII</sequence>
<dbReference type="Pfam" id="PF01202">
    <property type="entry name" value="SKI"/>
    <property type="match status" value="1"/>
</dbReference>
<dbReference type="PANTHER" id="PTHR21087:SF16">
    <property type="entry name" value="SHIKIMATE KINASE 1, CHLOROPLASTIC"/>
    <property type="match status" value="1"/>
</dbReference>
<dbReference type="EC" id="2.7.1.71" evidence="7"/>
<keyword evidence="4 7" id="KW-0418">Kinase</keyword>
<dbReference type="Proteomes" id="UP000623681">
    <property type="component" value="Unassembled WGS sequence"/>
</dbReference>
<dbReference type="InterPro" id="IPR027417">
    <property type="entry name" value="P-loop_NTPase"/>
</dbReference>
<dbReference type="InterPro" id="IPR000623">
    <property type="entry name" value="Shikimate_kinase/TSH1"/>
</dbReference>
<gene>
    <name evidence="7" type="primary">aroK</name>
    <name evidence="8" type="ORF">JK634_19445</name>
</gene>
<dbReference type="RefSeq" id="WP_202769428.1">
    <property type="nucleotide sequence ID" value="NZ_JAESWA010000029.1"/>
</dbReference>
<keyword evidence="2 7" id="KW-0808">Transferase</keyword>
<accession>A0A937FKR9</accession>
<keyword evidence="1 7" id="KW-0028">Amino-acid biosynthesis</keyword>
<organism evidence="8 9">
    <name type="scientific">Clostridium paridis</name>
    <dbReference type="NCBI Taxonomy" id="2803863"/>
    <lineage>
        <taxon>Bacteria</taxon>
        <taxon>Bacillati</taxon>
        <taxon>Bacillota</taxon>
        <taxon>Clostridia</taxon>
        <taxon>Eubacteriales</taxon>
        <taxon>Clostridiaceae</taxon>
        <taxon>Clostridium</taxon>
    </lineage>
</organism>
<dbReference type="GO" id="GO:0004765">
    <property type="term" value="F:shikimate kinase activity"/>
    <property type="evidence" value="ECO:0007669"/>
    <property type="project" value="UniProtKB-UniRule"/>
</dbReference>
<comment type="pathway">
    <text evidence="7">Metabolic intermediate biosynthesis; chorismate biosynthesis; chorismate from D-erythrose 4-phosphate and phosphoenolpyruvate: step 5/7.</text>
</comment>
<dbReference type="CDD" id="cd00464">
    <property type="entry name" value="SK"/>
    <property type="match status" value="1"/>
</dbReference>
<proteinExistence type="inferred from homology"/>
<dbReference type="GO" id="GO:0008652">
    <property type="term" value="P:amino acid biosynthetic process"/>
    <property type="evidence" value="ECO:0007669"/>
    <property type="project" value="UniProtKB-KW"/>
</dbReference>
<protein>
    <recommendedName>
        <fullName evidence="7">Shikimate kinase</fullName>
        <shortName evidence="7">SK</shortName>
        <ecNumber evidence="7">2.7.1.71</ecNumber>
    </recommendedName>
</protein>
<reference evidence="8" key="1">
    <citation type="submission" date="2021-01" db="EMBL/GenBank/DDBJ databases">
        <title>Genome public.</title>
        <authorList>
            <person name="Liu C."/>
            <person name="Sun Q."/>
        </authorList>
    </citation>
    <scope>NUCLEOTIDE SEQUENCE</scope>
    <source>
        <strain evidence="8">YIM B02565</strain>
    </source>
</reference>
<name>A0A937FKR9_9CLOT</name>
<evidence type="ECO:0000313" key="8">
    <source>
        <dbReference type="EMBL" id="MBL4933966.1"/>
    </source>
</evidence>
<comment type="function">
    <text evidence="7">Catalyzes the specific phosphorylation of the 3-hydroxyl group of shikimic acid using ATP as a cosubstrate.</text>
</comment>
<feature type="binding site" evidence="7">
    <location>
        <position position="34"/>
    </location>
    <ligand>
        <name>substrate</name>
    </ligand>
</feature>
<comment type="caution">
    <text evidence="7">Lacks conserved residue(s) required for the propagation of feature annotation.</text>
</comment>
<evidence type="ECO:0000256" key="4">
    <source>
        <dbReference type="ARBA" id="ARBA00022777"/>
    </source>
</evidence>
<dbReference type="GO" id="GO:0009073">
    <property type="term" value="P:aromatic amino acid family biosynthetic process"/>
    <property type="evidence" value="ECO:0007669"/>
    <property type="project" value="UniProtKB-KW"/>
</dbReference>
<feature type="binding site" evidence="7">
    <location>
        <position position="57"/>
    </location>
    <ligand>
        <name>substrate</name>
    </ligand>
</feature>
<comment type="similarity">
    <text evidence="7">Belongs to the shikimate kinase family.</text>
</comment>
<keyword evidence="7" id="KW-0963">Cytoplasm</keyword>
<comment type="subcellular location">
    <subcellularLocation>
        <location evidence="7">Cytoplasm</location>
    </subcellularLocation>
</comment>
<dbReference type="PRINTS" id="PR01100">
    <property type="entry name" value="SHIKIMTKNASE"/>
</dbReference>
<evidence type="ECO:0000313" key="9">
    <source>
        <dbReference type="Proteomes" id="UP000623681"/>
    </source>
</evidence>
<keyword evidence="3 7" id="KW-0547">Nucleotide-binding</keyword>
<keyword evidence="6 7" id="KW-0057">Aromatic amino acid biosynthesis</keyword>
<dbReference type="SUPFAM" id="SSF52540">
    <property type="entry name" value="P-loop containing nucleoside triphosphate hydrolases"/>
    <property type="match status" value="1"/>
</dbReference>
<feature type="binding site" evidence="7">
    <location>
        <position position="16"/>
    </location>
    <ligand>
        <name>Mg(2+)</name>
        <dbReference type="ChEBI" id="CHEBI:18420"/>
    </ligand>
</feature>
<evidence type="ECO:0000256" key="6">
    <source>
        <dbReference type="ARBA" id="ARBA00023141"/>
    </source>
</evidence>
<dbReference type="PANTHER" id="PTHR21087">
    <property type="entry name" value="SHIKIMATE KINASE"/>
    <property type="match status" value="1"/>
</dbReference>
<evidence type="ECO:0000256" key="1">
    <source>
        <dbReference type="ARBA" id="ARBA00022605"/>
    </source>
</evidence>
<feature type="binding site" evidence="7">
    <location>
        <position position="116"/>
    </location>
    <ligand>
        <name>ATP</name>
        <dbReference type="ChEBI" id="CHEBI:30616"/>
    </ligand>
</feature>
<feature type="binding site" evidence="7">
    <location>
        <position position="79"/>
    </location>
    <ligand>
        <name>substrate</name>
    </ligand>
</feature>
<keyword evidence="7" id="KW-0460">Magnesium</keyword>
<evidence type="ECO:0000256" key="2">
    <source>
        <dbReference type="ARBA" id="ARBA00022679"/>
    </source>
</evidence>